<evidence type="ECO:0000313" key="6">
    <source>
        <dbReference type="EMBL" id="WPH01800.1"/>
    </source>
</evidence>
<evidence type="ECO:0000256" key="3">
    <source>
        <dbReference type="ARBA" id="ARBA00022691"/>
    </source>
</evidence>
<dbReference type="InterPro" id="IPR051654">
    <property type="entry name" value="Meroterpenoid_MTases"/>
</dbReference>
<dbReference type="Gene3D" id="3.40.50.150">
    <property type="entry name" value="Vaccinia Virus protein VP39"/>
    <property type="match status" value="1"/>
</dbReference>
<dbReference type="GO" id="GO:0016740">
    <property type="term" value="F:transferase activity"/>
    <property type="evidence" value="ECO:0007669"/>
    <property type="project" value="UniProtKB-KW"/>
</dbReference>
<dbReference type="EMBL" id="CP138585">
    <property type="protein sequence ID" value="WPH01800.1"/>
    <property type="molecule type" value="Genomic_DNA"/>
</dbReference>
<feature type="domain" description="Methyltransferase" evidence="5">
    <location>
        <begin position="100"/>
        <end position="199"/>
    </location>
</feature>
<keyword evidence="3" id="KW-0949">S-adenosyl-L-methionine</keyword>
<keyword evidence="2" id="KW-0808">Transferase</keyword>
<keyword evidence="7" id="KW-1185">Reference proteome</keyword>
<organism evidence="6 7">
    <name type="scientific">Acrodontium crateriforme</name>
    <dbReference type="NCBI Taxonomy" id="150365"/>
    <lineage>
        <taxon>Eukaryota</taxon>
        <taxon>Fungi</taxon>
        <taxon>Dikarya</taxon>
        <taxon>Ascomycota</taxon>
        <taxon>Pezizomycotina</taxon>
        <taxon>Dothideomycetes</taxon>
        <taxon>Dothideomycetidae</taxon>
        <taxon>Mycosphaerellales</taxon>
        <taxon>Teratosphaeriaceae</taxon>
        <taxon>Acrodontium</taxon>
    </lineage>
</organism>
<protein>
    <recommendedName>
        <fullName evidence="5">Methyltransferase domain-containing protein</fullName>
    </recommendedName>
</protein>
<evidence type="ECO:0000256" key="1">
    <source>
        <dbReference type="ARBA" id="ARBA00005179"/>
    </source>
</evidence>
<dbReference type="PANTHER" id="PTHR35897">
    <property type="entry name" value="METHYLTRANSFERASE AUSD"/>
    <property type="match status" value="1"/>
</dbReference>
<evidence type="ECO:0000313" key="7">
    <source>
        <dbReference type="Proteomes" id="UP001303373"/>
    </source>
</evidence>
<comment type="similarity">
    <text evidence="4">Belongs to the class I-like SAM-binding methyltransferase superfamily.</text>
</comment>
<dbReference type="SUPFAM" id="SSF53335">
    <property type="entry name" value="S-adenosyl-L-methionine-dependent methyltransferases"/>
    <property type="match status" value="1"/>
</dbReference>
<comment type="pathway">
    <text evidence="1">Secondary metabolite biosynthesis.</text>
</comment>
<proteinExistence type="inferred from homology"/>
<reference evidence="6 7" key="1">
    <citation type="submission" date="2023-11" db="EMBL/GenBank/DDBJ databases">
        <title>An acidophilic fungus is an integral part of prey digestion in a carnivorous sundew plant.</title>
        <authorList>
            <person name="Tsai I.J."/>
        </authorList>
    </citation>
    <scope>NUCLEOTIDE SEQUENCE [LARGE SCALE GENOMIC DNA]</scope>
    <source>
        <strain evidence="6">169a</strain>
    </source>
</reference>
<name>A0AAQ3RAY6_9PEZI</name>
<evidence type="ECO:0000256" key="4">
    <source>
        <dbReference type="ARBA" id="ARBA00038314"/>
    </source>
</evidence>
<dbReference type="PANTHER" id="PTHR35897:SF1">
    <property type="entry name" value="METHYLTRANSFERASE AUSD"/>
    <property type="match status" value="1"/>
</dbReference>
<sequence length="283" mass="32180">MVEVKSKTKDEKPEAATSVLDAFYTIEDPKASKSMREILIQYSKIPENEIISHVKAIRDKAWQVFKYPCVGSYFFLNQTIALSPTYSHVLERVKAGDKLLDLGCCFGQDVRKFVFAGAPAQNITTTDLEQLFLDLGYDLFQDRDTLETRFIAADFFAPELPDGLNEGSFDVIHAASFFHLFSRAEQKYLFTRAVGLLKRKPGSIIFGRQLGSAGKPRVDKIGDLKSGESYKHNEASWKAMVQEVAEATGMELAVECSFHDVEFQNQKRMVHWKLFWFKVTMMT</sequence>
<dbReference type="Proteomes" id="UP001303373">
    <property type="component" value="Chromosome 6"/>
</dbReference>
<dbReference type="CDD" id="cd02440">
    <property type="entry name" value="AdoMet_MTases"/>
    <property type="match status" value="1"/>
</dbReference>
<accession>A0AAQ3RAY6</accession>
<dbReference type="InterPro" id="IPR029063">
    <property type="entry name" value="SAM-dependent_MTases_sf"/>
</dbReference>
<evidence type="ECO:0000259" key="5">
    <source>
        <dbReference type="Pfam" id="PF13649"/>
    </source>
</evidence>
<dbReference type="InterPro" id="IPR041698">
    <property type="entry name" value="Methyltransf_25"/>
</dbReference>
<dbReference type="AlphaFoldDB" id="A0AAQ3RAY6"/>
<dbReference type="Pfam" id="PF13649">
    <property type="entry name" value="Methyltransf_25"/>
    <property type="match status" value="1"/>
</dbReference>
<evidence type="ECO:0000256" key="2">
    <source>
        <dbReference type="ARBA" id="ARBA00022679"/>
    </source>
</evidence>
<gene>
    <name evidence="6" type="ORF">R9X50_00465300</name>
</gene>